<sequence length="334" mass="37760">MPKRSRGACGGPTGVEFAAELHVFVKEDLVKKYLMVPNLVRITVVQSGDHILNTFDERVSSFAEQKFQRDGIEEKIGCRVIGVSEKEIVVKVKSEGIVTSIPYGMVVWSAGTGIRPILRYFMEQIVQSKRLSLATDEWLRVEGCDCVYALGDCTTIHQRKVMEDISTIFSAADKDNSGTLTVKEFQDAIKDNLVRYPQLELYLKNKHLRSAKDLLKNSQGNGMKEVAAQQGTYLARCFNHMEECKTSPKGPLQFKESGHHQFCPFWYKHFGQFAPLGGEQTATELPGDWVSTGYSSQWLWYSVYTSKQVSWRTRVLVVSDWTGRFIFGRDSSGI</sequence>
<comment type="similarity">
    <text evidence="2">Belongs to the NADH dehydrogenase family.</text>
</comment>
<dbReference type="InterPro" id="IPR011992">
    <property type="entry name" value="EF-hand-dom_pair"/>
</dbReference>
<dbReference type="Gene3D" id="3.50.50.100">
    <property type="match status" value="2"/>
</dbReference>
<dbReference type="PROSITE" id="PS00018">
    <property type="entry name" value="EF_HAND_1"/>
    <property type="match status" value="1"/>
</dbReference>
<evidence type="ECO:0000256" key="8">
    <source>
        <dbReference type="ARBA" id="ARBA00022946"/>
    </source>
</evidence>
<comment type="subcellular location">
    <subcellularLocation>
        <location evidence="1">Mitochondrion inner membrane</location>
        <topology evidence="1">Peripheral membrane protein</topology>
        <orientation evidence="1">Intermembrane side</orientation>
    </subcellularLocation>
</comment>
<proteinExistence type="inferred from homology"/>
<dbReference type="InterPro" id="IPR045024">
    <property type="entry name" value="NDH-2"/>
</dbReference>
<dbReference type="GO" id="GO:0050136">
    <property type="term" value="F:NADH dehydrogenase (quinone) (non-electrogenic) activity"/>
    <property type="evidence" value="ECO:0007669"/>
    <property type="project" value="UniProtKB-EC"/>
</dbReference>
<evidence type="ECO:0000256" key="1">
    <source>
        <dbReference type="ARBA" id="ARBA00004137"/>
    </source>
</evidence>
<keyword evidence="8" id="KW-0809">Transit peptide</keyword>
<dbReference type="EC" id="1.6.5.9" evidence="3"/>
<reference evidence="14 15" key="1">
    <citation type="journal article" date="2020" name="IScience">
        <title>Genome Sequencing of the Endangered Kingdonia uniflora (Circaeasteraceae, Ranunculales) Reveals Potential Mechanisms of Evolutionary Specialization.</title>
        <authorList>
            <person name="Sun Y."/>
            <person name="Deng T."/>
            <person name="Zhang A."/>
            <person name="Moore M.J."/>
            <person name="Landis J.B."/>
            <person name="Lin N."/>
            <person name="Zhang H."/>
            <person name="Zhang X."/>
            <person name="Huang J."/>
            <person name="Zhang X."/>
            <person name="Sun H."/>
            <person name="Wang H."/>
        </authorList>
    </citation>
    <scope>NUCLEOTIDE SEQUENCE [LARGE SCALE GENOMIC DNA]</scope>
    <source>
        <strain evidence="14">TB1705</strain>
        <tissue evidence="14">Leaf</tissue>
    </source>
</reference>
<dbReference type="OrthoDB" id="3244603at2759"/>
<evidence type="ECO:0000313" key="14">
    <source>
        <dbReference type="EMBL" id="KAF6174906.1"/>
    </source>
</evidence>
<evidence type="ECO:0000313" key="15">
    <source>
        <dbReference type="Proteomes" id="UP000541444"/>
    </source>
</evidence>
<dbReference type="InterPro" id="IPR018247">
    <property type="entry name" value="EF_Hand_1_Ca_BS"/>
</dbReference>
<dbReference type="PROSITE" id="PS50222">
    <property type="entry name" value="EF_HAND_2"/>
    <property type="match status" value="1"/>
</dbReference>
<keyword evidence="5" id="KW-0472">Membrane</keyword>
<comment type="catalytic activity">
    <reaction evidence="11">
        <text>a quinone + NADH + H(+) = a quinol + NAD(+)</text>
        <dbReference type="Rhea" id="RHEA:46160"/>
        <dbReference type="ChEBI" id="CHEBI:15378"/>
        <dbReference type="ChEBI" id="CHEBI:24646"/>
        <dbReference type="ChEBI" id="CHEBI:57540"/>
        <dbReference type="ChEBI" id="CHEBI:57945"/>
        <dbReference type="ChEBI" id="CHEBI:132124"/>
        <dbReference type="EC" id="1.6.5.9"/>
    </reaction>
</comment>
<dbReference type="GO" id="GO:0005743">
    <property type="term" value="C:mitochondrial inner membrane"/>
    <property type="evidence" value="ECO:0007669"/>
    <property type="project" value="UniProtKB-SubCell"/>
</dbReference>
<keyword evidence="5" id="KW-0999">Mitochondrion inner membrane</keyword>
<evidence type="ECO:0000256" key="9">
    <source>
        <dbReference type="ARBA" id="ARBA00023002"/>
    </source>
</evidence>
<comment type="caution">
    <text evidence="14">The sequence shown here is derived from an EMBL/GenBank/DDBJ whole genome shotgun (WGS) entry which is preliminary data.</text>
</comment>
<keyword evidence="4" id="KW-0285">Flavoprotein</keyword>
<keyword evidence="5" id="KW-0496">Mitochondrion</keyword>
<dbReference type="PANTHER" id="PTHR43706:SF3">
    <property type="entry name" value="EXTERNAL ALTERNATIVE NAD(P)H-UBIQUINONE OXIDOREDUCTASE B1, MITOCHONDRIAL"/>
    <property type="match status" value="1"/>
</dbReference>
<dbReference type="GO" id="GO:0005509">
    <property type="term" value="F:calcium ion binding"/>
    <property type="evidence" value="ECO:0007669"/>
    <property type="project" value="InterPro"/>
</dbReference>
<dbReference type="InterPro" id="IPR002048">
    <property type="entry name" value="EF_hand_dom"/>
</dbReference>
<evidence type="ECO:0000256" key="11">
    <source>
        <dbReference type="ARBA" id="ARBA00047599"/>
    </source>
</evidence>
<evidence type="ECO:0000256" key="3">
    <source>
        <dbReference type="ARBA" id="ARBA00012637"/>
    </source>
</evidence>
<dbReference type="SUPFAM" id="SSF51905">
    <property type="entry name" value="FAD/NAD(P)-binding domain"/>
    <property type="match status" value="1"/>
</dbReference>
<evidence type="ECO:0000256" key="5">
    <source>
        <dbReference type="ARBA" id="ARBA00022792"/>
    </source>
</evidence>
<keyword evidence="15" id="KW-1185">Reference proteome</keyword>
<evidence type="ECO:0000259" key="13">
    <source>
        <dbReference type="PROSITE" id="PS50222"/>
    </source>
</evidence>
<protein>
    <recommendedName>
        <fullName evidence="3">NADH:ubiquinone reductase (non-electrogenic)</fullName>
        <ecNumber evidence="3">1.6.5.9</ecNumber>
    </recommendedName>
</protein>
<dbReference type="SUPFAM" id="SSF47473">
    <property type="entry name" value="EF-hand"/>
    <property type="match status" value="1"/>
</dbReference>
<dbReference type="EMBL" id="JACGCM010000223">
    <property type="protein sequence ID" value="KAF6174906.1"/>
    <property type="molecule type" value="Genomic_DNA"/>
</dbReference>
<evidence type="ECO:0000256" key="7">
    <source>
        <dbReference type="ARBA" id="ARBA00022837"/>
    </source>
</evidence>
<evidence type="ECO:0000256" key="10">
    <source>
        <dbReference type="ARBA" id="ARBA00023027"/>
    </source>
</evidence>
<dbReference type="AlphaFoldDB" id="A0A7J7P627"/>
<name>A0A7J7P627_9MAGN</name>
<keyword evidence="6" id="KW-0274">FAD</keyword>
<evidence type="ECO:0000256" key="2">
    <source>
        <dbReference type="ARBA" id="ARBA00005272"/>
    </source>
</evidence>
<keyword evidence="7" id="KW-0106">Calcium</keyword>
<dbReference type="Pfam" id="PF07992">
    <property type="entry name" value="Pyr_redox_2"/>
    <property type="match status" value="1"/>
</dbReference>
<dbReference type="InterPro" id="IPR036188">
    <property type="entry name" value="FAD/NAD-bd_sf"/>
</dbReference>
<evidence type="ECO:0000256" key="6">
    <source>
        <dbReference type="ARBA" id="ARBA00022827"/>
    </source>
</evidence>
<dbReference type="Proteomes" id="UP000541444">
    <property type="component" value="Unassembled WGS sequence"/>
</dbReference>
<keyword evidence="9" id="KW-0560">Oxidoreductase</keyword>
<evidence type="ECO:0000256" key="4">
    <source>
        <dbReference type="ARBA" id="ARBA00022630"/>
    </source>
</evidence>
<gene>
    <name evidence="14" type="ORF">GIB67_026394</name>
</gene>
<dbReference type="Pfam" id="PF22366">
    <property type="entry name" value="NDH2_C"/>
    <property type="match status" value="1"/>
</dbReference>
<feature type="domain" description="EF-hand" evidence="13">
    <location>
        <begin position="160"/>
        <end position="195"/>
    </location>
</feature>
<organism evidence="14 15">
    <name type="scientific">Kingdonia uniflora</name>
    <dbReference type="NCBI Taxonomy" id="39325"/>
    <lineage>
        <taxon>Eukaryota</taxon>
        <taxon>Viridiplantae</taxon>
        <taxon>Streptophyta</taxon>
        <taxon>Embryophyta</taxon>
        <taxon>Tracheophyta</taxon>
        <taxon>Spermatophyta</taxon>
        <taxon>Magnoliopsida</taxon>
        <taxon>Ranunculales</taxon>
        <taxon>Circaeasteraceae</taxon>
        <taxon>Kingdonia</taxon>
    </lineage>
</organism>
<accession>A0A7J7P627</accession>
<evidence type="ECO:0000256" key="12">
    <source>
        <dbReference type="ARBA" id="ARBA00049010"/>
    </source>
</evidence>
<comment type="catalytic activity">
    <reaction evidence="12">
        <text>a ubiquinone + NADH + H(+) = a ubiquinol + NAD(+)</text>
        <dbReference type="Rhea" id="RHEA:23152"/>
        <dbReference type="Rhea" id="RHEA-COMP:9565"/>
        <dbReference type="Rhea" id="RHEA-COMP:9566"/>
        <dbReference type="ChEBI" id="CHEBI:15378"/>
        <dbReference type="ChEBI" id="CHEBI:16389"/>
        <dbReference type="ChEBI" id="CHEBI:17976"/>
        <dbReference type="ChEBI" id="CHEBI:57540"/>
        <dbReference type="ChEBI" id="CHEBI:57945"/>
    </reaction>
</comment>
<dbReference type="PANTHER" id="PTHR43706">
    <property type="entry name" value="NADH DEHYDROGENASE"/>
    <property type="match status" value="1"/>
</dbReference>
<keyword evidence="10" id="KW-0520">NAD</keyword>
<dbReference type="InterPro" id="IPR054585">
    <property type="entry name" value="NDH2-like_C"/>
</dbReference>
<dbReference type="InterPro" id="IPR023753">
    <property type="entry name" value="FAD/NAD-binding_dom"/>
</dbReference>